<evidence type="ECO:0000256" key="7">
    <source>
        <dbReference type="ARBA" id="ARBA00022840"/>
    </source>
</evidence>
<evidence type="ECO:0000256" key="2">
    <source>
        <dbReference type="ARBA" id="ARBA00022598"/>
    </source>
</evidence>
<protein>
    <recommendedName>
        <fullName evidence="9">7-cyano-7-deazaguanine synthase</fullName>
        <ecNumber evidence="9">6.3.4.20</ecNumber>
    </recommendedName>
</protein>
<organism evidence="11 12">
    <name type="scientific">Aggregatibacter actinomycetemcomitans serotype e str. SC1083</name>
    <dbReference type="NCBI Taxonomy" id="907488"/>
    <lineage>
        <taxon>Bacteria</taxon>
        <taxon>Pseudomonadati</taxon>
        <taxon>Pseudomonadota</taxon>
        <taxon>Gammaproteobacteria</taxon>
        <taxon>Pasteurellales</taxon>
        <taxon>Pasteurellaceae</taxon>
        <taxon>Aggregatibacter</taxon>
    </lineage>
</organism>
<dbReference type="GO" id="GO:0046872">
    <property type="term" value="F:metal ion binding"/>
    <property type="evidence" value="ECO:0007669"/>
    <property type="project" value="UniProtKB-KW"/>
</dbReference>
<evidence type="ECO:0000256" key="1">
    <source>
        <dbReference type="ARBA" id="ARBA00005061"/>
    </source>
</evidence>
<dbReference type="InterPro" id="IPR014729">
    <property type="entry name" value="Rossmann-like_a/b/a_fold"/>
</dbReference>
<dbReference type="GeneID" id="77210744"/>
<dbReference type="Proteomes" id="UP000005508">
    <property type="component" value="Unassembled WGS sequence"/>
</dbReference>
<dbReference type="Gene3D" id="3.40.50.620">
    <property type="entry name" value="HUPs"/>
    <property type="match status" value="1"/>
</dbReference>
<sequence length="198" mass="22182">MKSAILLSGGMDSLSLAWWKRPNVAFTIDYGQRAAKTEIAVSKKICEELKIEHHIINVDLSALGSGDLLGIQQNVNAPSTDWWPYRNQMLITLAAMKAISLNIDELWIGSVKSDSYHIDGSPKFIDAMDHLVSMQEGYIRIKAPAIHLTTEELIITSGVPKSFLSWAHSCHKSNIACGKCRGCNKYFEVWSHIYEKMD</sequence>
<gene>
    <name evidence="11" type="ORF">SC1083_2033</name>
</gene>
<comment type="similarity">
    <text evidence="8">Belongs to the QueC family.</text>
</comment>
<evidence type="ECO:0000313" key="12">
    <source>
        <dbReference type="Proteomes" id="UP000005508"/>
    </source>
</evidence>
<dbReference type="GO" id="GO:0005524">
    <property type="term" value="F:ATP binding"/>
    <property type="evidence" value="ECO:0007669"/>
    <property type="project" value="UniProtKB-KW"/>
</dbReference>
<dbReference type="EC" id="6.3.4.20" evidence="9"/>
<dbReference type="PANTHER" id="PTHR42914:SF1">
    <property type="entry name" value="7-CYANO-7-DEAZAGUANINE SYNTHASE"/>
    <property type="match status" value="1"/>
</dbReference>
<dbReference type="RefSeq" id="WP_005559235.1">
    <property type="nucleotide sequence ID" value="NZ_AEJM01000042.1"/>
</dbReference>
<keyword evidence="7" id="KW-0067">ATP-binding</keyword>
<dbReference type="SUPFAM" id="SSF52402">
    <property type="entry name" value="Adenine nucleotide alpha hydrolases-like"/>
    <property type="match status" value="1"/>
</dbReference>
<keyword evidence="2" id="KW-0436">Ligase</keyword>
<keyword evidence="4" id="KW-0547">Nucleotide-binding</keyword>
<comment type="pathway">
    <text evidence="1">Purine metabolism; 7-cyano-7-deazaguanine biosynthesis.</text>
</comment>
<dbReference type="PANTHER" id="PTHR42914">
    <property type="entry name" value="7-CYANO-7-DEAZAGUANINE SYNTHASE"/>
    <property type="match status" value="1"/>
</dbReference>
<dbReference type="InterPro" id="IPR018317">
    <property type="entry name" value="QueC"/>
</dbReference>
<dbReference type="GO" id="GO:0008616">
    <property type="term" value="P:tRNA queuosine(34) biosynthetic process"/>
    <property type="evidence" value="ECO:0007669"/>
    <property type="project" value="UniProtKB-KW"/>
</dbReference>
<comment type="catalytic activity">
    <reaction evidence="10">
        <text>7-carboxy-7-carbaguanine + NH4(+) + 2 ATP = 7-cyano-7-carbaguanine + 2 AMP + 2 diphosphate + 2 H(+)</text>
        <dbReference type="Rhea" id="RHEA:27982"/>
        <dbReference type="ChEBI" id="CHEBI:15378"/>
        <dbReference type="ChEBI" id="CHEBI:28938"/>
        <dbReference type="ChEBI" id="CHEBI:30616"/>
        <dbReference type="ChEBI" id="CHEBI:33019"/>
        <dbReference type="ChEBI" id="CHEBI:45075"/>
        <dbReference type="ChEBI" id="CHEBI:61036"/>
        <dbReference type="ChEBI" id="CHEBI:456215"/>
        <dbReference type="EC" id="6.3.4.20"/>
    </reaction>
</comment>
<evidence type="ECO:0000256" key="3">
    <source>
        <dbReference type="ARBA" id="ARBA00022723"/>
    </source>
</evidence>
<accession>G4AB03</accession>
<keyword evidence="6" id="KW-0862">Zinc</keyword>
<name>G4AB03_AGGAC</name>
<reference evidence="11 12" key="1">
    <citation type="submission" date="2010-10" db="EMBL/GenBank/DDBJ databases">
        <authorList>
            <person name="Chen C."/>
            <person name="Kittichotirat W."/>
            <person name="Asikainen S."/>
            <person name="Bumgarner R."/>
        </authorList>
    </citation>
    <scope>NUCLEOTIDE SEQUENCE [LARGE SCALE GENOMIC DNA]</scope>
    <source>
        <strain evidence="11 12">SC1083</strain>
    </source>
</reference>
<evidence type="ECO:0000256" key="5">
    <source>
        <dbReference type="ARBA" id="ARBA00022785"/>
    </source>
</evidence>
<evidence type="ECO:0000256" key="10">
    <source>
        <dbReference type="ARBA" id="ARBA00047890"/>
    </source>
</evidence>
<keyword evidence="3" id="KW-0479">Metal-binding</keyword>
<dbReference type="EMBL" id="AEJM01000042">
    <property type="protein sequence ID" value="EGY32654.1"/>
    <property type="molecule type" value="Genomic_DNA"/>
</dbReference>
<evidence type="ECO:0000256" key="9">
    <source>
        <dbReference type="ARBA" id="ARBA00039149"/>
    </source>
</evidence>
<dbReference type="Pfam" id="PF06508">
    <property type="entry name" value="QueC"/>
    <property type="match status" value="1"/>
</dbReference>
<evidence type="ECO:0000256" key="6">
    <source>
        <dbReference type="ARBA" id="ARBA00022833"/>
    </source>
</evidence>
<dbReference type="SMR" id="G4AB03"/>
<dbReference type="AlphaFoldDB" id="G4AB03"/>
<comment type="caution">
    <text evidence="11">The sequence shown here is derived from an EMBL/GenBank/DDBJ whole genome shotgun (WGS) entry which is preliminary data.</text>
</comment>
<evidence type="ECO:0000256" key="4">
    <source>
        <dbReference type="ARBA" id="ARBA00022741"/>
    </source>
</evidence>
<dbReference type="GO" id="GO:0016874">
    <property type="term" value="F:ligase activity"/>
    <property type="evidence" value="ECO:0007669"/>
    <property type="project" value="UniProtKB-KW"/>
</dbReference>
<keyword evidence="5" id="KW-0671">Queuosine biosynthesis</keyword>
<evidence type="ECO:0000313" key="11">
    <source>
        <dbReference type="EMBL" id="EGY32654.1"/>
    </source>
</evidence>
<proteinExistence type="inferred from homology"/>
<evidence type="ECO:0000256" key="8">
    <source>
        <dbReference type="ARBA" id="ARBA00037993"/>
    </source>
</evidence>